<gene>
    <name evidence="1" type="ORF">ACAOBT_LOCUS37415</name>
</gene>
<reference evidence="1" key="1">
    <citation type="submission" date="2022-03" db="EMBL/GenBank/DDBJ databases">
        <authorList>
            <person name="Sayadi A."/>
        </authorList>
    </citation>
    <scope>NUCLEOTIDE SEQUENCE</scope>
</reference>
<keyword evidence="2" id="KW-1185">Reference proteome</keyword>
<name>A0A9P0QGN5_ACAOB</name>
<dbReference type="EMBL" id="CAKOFQ010010552">
    <property type="protein sequence ID" value="CAH2019808.1"/>
    <property type="molecule type" value="Genomic_DNA"/>
</dbReference>
<dbReference type="AlphaFoldDB" id="A0A9P0QGN5"/>
<sequence length="80" mass="9191">MTSLRAFYNLSTYFQGHPFYISKSFTPTRSHPLKVVSVRGYICSSHTSRSVGKSRSHFKVNRKLKVTLQVTRKLKLTLQG</sequence>
<accession>A0A9P0QGN5</accession>
<evidence type="ECO:0000313" key="2">
    <source>
        <dbReference type="Proteomes" id="UP001152888"/>
    </source>
</evidence>
<protein>
    <submittedName>
        <fullName evidence="1">Uncharacterized protein</fullName>
    </submittedName>
</protein>
<organism evidence="1 2">
    <name type="scientific">Acanthoscelides obtectus</name>
    <name type="common">Bean weevil</name>
    <name type="synonym">Bruchus obtectus</name>
    <dbReference type="NCBI Taxonomy" id="200917"/>
    <lineage>
        <taxon>Eukaryota</taxon>
        <taxon>Metazoa</taxon>
        <taxon>Ecdysozoa</taxon>
        <taxon>Arthropoda</taxon>
        <taxon>Hexapoda</taxon>
        <taxon>Insecta</taxon>
        <taxon>Pterygota</taxon>
        <taxon>Neoptera</taxon>
        <taxon>Endopterygota</taxon>
        <taxon>Coleoptera</taxon>
        <taxon>Polyphaga</taxon>
        <taxon>Cucujiformia</taxon>
        <taxon>Chrysomeloidea</taxon>
        <taxon>Chrysomelidae</taxon>
        <taxon>Bruchinae</taxon>
        <taxon>Bruchini</taxon>
        <taxon>Acanthoscelides</taxon>
    </lineage>
</organism>
<dbReference type="Proteomes" id="UP001152888">
    <property type="component" value="Unassembled WGS sequence"/>
</dbReference>
<evidence type="ECO:0000313" key="1">
    <source>
        <dbReference type="EMBL" id="CAH2019808.1"/>
    </source>
</evidence>
<comment type="caution">
    <text evidence="1">The sequence shown here is derived from an EMBL/GenBank/DDBJ whole genome shotgun (WGS) entry which is preliminary data.</text>
</comment>
<proteinExistence type="predicted"/>